<gene>
    <name evidence="3" type="ORF">C3L24_02235</name>
</gene>
<keyword evidence="1" id="KW-0812">Transmembrane</keyword>
<feature type="transmembrane region" description="Helical" evidence="1">
    <location>
        <begin position="75"/>
        <end position="96"/>
    </location>
</feature>
<dbReference type="EMBL" id="PQCO01000103">
    <property type="protein sequence ID" value="PUE04953.1"/>
    <property type="molecule type" value="Genomic_DNA"/>
</dbReference>
<reference evidence="3 4" key="1">
    <citation type="submission" date="2018-01" db="EMBL/GenBank/DDBJ databases">
        <title>Novel co-symbiosis in the lucinid bivalve Phacoides pectinatus.</title>
        <authorList>
            <person name="Lim S.J."/>
            <person name="Davis B.G."/>
            <person name="Gill D.E."/>
            <person name="Engel A.S."/>
            <person name="Anderson L.C."/>
            <person name="Campbell B.J."/>
        </authorList>
    </citation>
    <scope>NUCLEOTIDE SEQUENCE [LARGE SCALE GENOMIC DNA]</scope>
    <source>
        <strain evidence="3">N3_P5</strain>
    </source>
</reference>
<evidence type="ECO:0000259" key="2">
    <source>
        <dbReference type="Pfam" id="PF09835"/>
    </source>
</evidence>
<protein>
    <submittedName>
        <fullName evidence="3">DUF2062 domain-containing protein</fullName>
    </submittedName>
</protein>
<dbReference type="InterPro" id="IPR018639">
    <property type="entry name" value="DUF2062"/>
</dbReference>
<dbReference type="PANTHER" id="PTHR40547">
    <property type="entry name" value="SLL0298 PROTEIN"/>
    <property type="match status" value="1"/>
</dbReference>
<sequence>MPRHLIKRYTPDHETIRNHKHLRVFGRLLHDPNLWHMNRRSVAGAFAVGLFWACIPMPMQMLAAAATAIPARVNLPISVALVWITNPLTMPPIFYFNYLVGTWAMGREPRMHGFEMSSEWFAESMGQIWQPLYLGSLVCACVAALVGFVGMRALWRLHIVRHIKLRRTRRIKPRLPG</sequence>
<organism evidence="3 4">
    <name type="scientific">Candidatus Sedimenticola endophacoides</name>
    <dbReference type="NCBI Taxonomy" id="2548426"/>
    <lineage>
        <taxon>Bacteria</taxon>
        <taxon>Pseudomonadati</taxon>
        <taxon>Pseudomonadota</taxon>
        <taxon>Gammaproteobacteria</taxon>
        <taxon>Chromatiales</taxon>
        <taxon>Sedimenticolaceae</taxon>
        <taxon>Sedimenticola</taxon>
    </lineage>
</organism>
<keyword evidence="1" id="KW-0472">Membrane</keyword>
<comment type="caution">
    <text evidence="3">The sequence shown here is derived from an EMBL/GenBank/DDBJ whole genome shotgun (WGS) entry which is preliminary data.</text>
</comment>
<dbReference type="PANTHER" id="PTHR40547:SF1">
    <property type="entry name" value="SLL0298 PROTEIN"/>
    <property type="match status" value="1"/>
</dbReference>
<evidence type="ECO:0000256" key="1">
    <source>
        <dbReference type="SAM" id="Phobius"/>
    </source>
</evidence>
<proteinExistence type="predicted"/>
<feature type="transmembrane region" description="Helical" evidence="1">
    <location>
        <begin position="42"/>
        <end position="63"/>
    </location>
</feature>
<feature type="domain" description="DUF2062" evidence="2">
    <location>
        <begin position="22"/>
        <end position="162"/>
    </location>
</feature>
<evidence type="ECO:0000313" key="4">
    <source>
        <dbReference type="Proteomes" id="UP000250928"/>
    </source>
</evidence>
<dbReference type="Proteomes" id="UP000250928">
    <property type="component" value="Unassembled WGS sequence"/>
</dbReference>
<keyword evidence="1" id="KW-1133">Transmembrane helix</keyword>
<dbReference type="Pfam" id="PF09835">
    <property type="entry name" value="DUF2062"/>
    <property type="match status" value="1"/>
</dbReference>
<name>A0A657Q871_9GAMM</name>
<feature type="transmembrane region" description="Helical" evidence="1">
    <location>
        <begin position="132"/>
        <end position="155"/>
    </location>
</feature>
<accession>A0A657Q871</accession>
<dbReference type="AlphaFoldDB" id="A0A657Q871"/>
<evidence type="ECO:0000313" key="3">
    <source>
        <dbReference type="EMBL" id="PUE04953.1"/>
    </source>
</evidence>